<dbReference type="STRING" id="1095630.A0A2J6T8I6"/>
<dbReference type="Proteomes" id="UP000235371">
    <property type="component" value="Unassembled WGS sequence"/>
</dbReference>
<dbReference type="OrthoDB" id="3792586at2759"/>
<feature type="compositionally biased region" description="Polar residues" evidence="1">
    <location>
        <begin position="41"/>
        <end position="69"/>
    </location>
</feature>
<keyword evidence="3" id="KW-1185">Reference proteome</keyword>
<evidence type="ECO:0000313" key="2">
    <source>
        <dbReference type="EMBL" id="PMD59336.1"/>
    </source>
</evidence>
<dbReference type="EMBL" id="KZ613816">
    <property type="protein sequence ID" value="PMD59336.1"/>
    <property type="molecule type" value="Genomic_DNA"/>
</dbReference>
<gene>
    <name evidence="2" type="ORF">K444DRAFT_723592</name>
</gene>
<organism evidence="2 3">
    <name type="scientific">Hyaloscypha bicolor E</name>
    <dbReference type="NCBI Taxonomy" id="1095630"/>
    <lineage>
        <taxon>Eukaryota</taxon>
        <taxon>Fungi</taxon>
        <taxon>Dikarya</taxon>
        <taxon>Ascomycota</taxon>
        <taxon>Pezizomycotina</taxon>
        <taxon>Leotiomycetes</taxon>
        <taxon>Helotiales</taxon>
        <taxon>Hyaloscyphaceae</taxon>
        <taxon>Hyaloscypha</taxon>
        <taxon>Hyaloscypha bicolor</taxon>
    </lineage>
</organism>
<sequence length="75" mass="8009">MKHGSQIVRVLGTDDDIRSNVRKGLDIMKAENYRPGHLMISPSTSTAGARKGSSSSTAGLKRSSSQTSTPLPPRK</sequence>
<dbReference type="RefSeq" id="XP_024736240.1">
    <property type="nucleotide sequence ID" value="XM_024888595.1"/>
</dbReference>
<protein>
    <submittedName>
        <fullName evidence="2">Uncharacterized protein</fullName>
    </submittedName>
</protein>
<name>A0A2J6T8I6_9HELO</name>
<dbReference type="AlphaFoldDB" id="A0A2J6T8I6"/>
<accession>A0A2J6T8I6</accession>
<proteinExistence type="predicted"/>
<reference evidence="2 3" key="1">
    <citation type="submission" date="2016-04" db="EMBL/GenBank/DDBJ databases">
        <title>A degradative enzymes factory behind the ericoid mycorrhizal symbiosis.</title>
        <authorList>
            <consortium name="DOE Joint Genome Institute"/>
            <person name="Martino E."/>
            <person name="Morin E."/>
            <person name="Grelet G."/>
            <person name="Kuo A."/>
            <person name="Kohler A."/>
            <person name="Daghino S."/>
            <person name="Barry K."/>
            <person name="Choi C."/>
            <person name="Cichocki N."/>
            <person name="Clum A."/>
            <person name="Copeland A."/>
            <person name="Hainaut M."/>
            <person name="Haridas S."/>
            <person name="Labutti K."/>
            <person name="Lindquist E."/>
            <person name="Lipzen A."/>
            <person name="Khouja H.-R."/>
            <person name="Murat C."/>
            <person name="Ohm R."/>
            <person name="Olson A."/>
            <person name="Spatafora J."/>
            <person name="Veneault-Fourrey C."/>
            <person name="Henrissat B."/>
            <person name="Grigoriev I."/>
            <person name="Martin F."/>
            <person name="Perotto S."/>
        </authorList>
    </citation>
    <scope>NUCLEOTIDE SEQUENCE [LARGE SCALE GENOMIC DNA]</scope>
    <source>
        <strain evidence="2 3">E</strain>
    </source>
</reference>
<dbReference type="GeneID" id="36596671"/>
<dbReference type="InParanoid" id="A0A2J6T8I6"/>
<evidence type="ECO:0000313" key="3">
    <source>
        <dbReference type="Proteomes" id="UP000235371"/>
    </source>
</evidence>
<feature type="region of interest" description="Disordered" evidence="1">
    <location>
        <begin position="36"/>
        <end position="75"/>
    </location>
</feature>
<evidence type="ECO:0000256" key="1">
    <source>
        <dbReference type="SAM" id="MobiDB-lite"/>
    </source>
</evidence>